<comment type="subcellular location">
    <subcellularLocation>
        <location evidence="2">Cell membrane</location>
        <topology evidence="2">Lipid-anchor</topology>
        <topology evidence="2">GPI-anchor</topology>
    </subcellularLocation>
</comment>
<keyword evidence="6" id="KW-0325">Glycoprotein</keyword>
<feature type="signal peptide" evidence="10">
    <location>
        <begin position="1"/>
        <end position="20"/>
    </location>
</feature>
<evidence type="ECO:0000256" key="7">
    <source>
        <dbReference type="ARBA" id="ARBA00023288"/>
    </source>
</evidence>
<dbReference type="AlphaFoldDB" id="S5FXC7"/>
<evidence type="ECO:0000256" key="6">
    <source>
        <dbReference type="ARBA" id="ARBA00023180"/>
    </source>
</evidence>
<dbReference type="InterPro" id="IPR019609">
    <property type="entry name" value="Variant_surf_glycoprt_trypan_C"/>
</dbReference>
<feature type="chain" id="PRO_5004528393" evidence="10">
    <location>
        <begin position="21"/>
        <end position="536"/>
    </location>
</feature>
<keyword evidence="5" id="KW-0472">Membrane</keyword>
<dbReference type="GO" id="GO:0042783">
    <property type="term" value="P:symbiont-mediated evasion of host immune response"/>
    <property type="evidence" value="ECO:0007669"/>
    <property type="project" value="InterPro"/>
</dbReference>
<feature type="region of interest" description="Disordered" evidence="9">
    <location>
        <begin position="461"/>
        <end position="496"/>
    </location>
</feature>
<reference evidence="13" key="2">
    <citation type="submission" date="2013-01" db="EMBL/GenBank/DDBJ databases">
        <authorList>
            <person name="Hall J.P.J."/>
            <person name="Barry J.D."/>
        </authorList>
    </citation>
    <scope>NUCLEOTIDE SEQUENCE</scope>
    <source>
        <strain evidence="13">TREU927/4 GUTat 10.1</strain>
    </source>
</reference>
<evidence type="ECO:0000256" key="3">
    <source>
        <dbReference type="ARBA" id="ARBA00022475"/>
    </source>
</evidence>
<reference evidence="13" key="1">
    <citation type="journal article" date="2013" name="PLoS Pathog.">
        <title>Mosaic VSGs and the Scale of Trypanosoma brucei Antigenic Variation.</title>
        <authorList>
            <person name="Hall J.P."/>
            <person name="Wang H."/>
            <person name="Barry J.D."/>
        </authorList>
    </citation>
    <scope>NUCLEOTIDE SEQUENCE</scope>
    <source>
        <strain evidence="13">TREU927/4 GUTat 10.1</strain>
    </source>
</reference>
<accession>S5FXC7</accession>
<evidence type="ECO:0000256" key="1">
    <source>
        <dbReference type="ARBA" id="ARBA00002523"/>
    </source>
</evidence>
<dbReference type="GO" id="GO:0098552">
    <property type="term" value="C:side of membrane"/>
    <property type="evidence" value="ECO:0007669"/>
    <property type="project" value="UniProtKB-KW"/>
</dbReference>
<reference evidence="14" key="3">
    <citation type="submission" date="2016-12" db="EMBL/GenBank/DDBJ databases">
        <title>Extending the VSGnome of Trypanosoma brucei strain TREU927.</title>
        <authorList>
            <person name="Cross G.A."/>
        </authorList>
    </citation>
    <scope>NUCLEOTIDE SEQUENCE</scope>
    <source>
        <strain evidence="14">Tb927.99.119</strain>
    </source>
</reference>
<dbReference type="GO" id="GO:0005886">
    <property type="term" value="C:plasma membrane"/>
    <property type="evidence" value="ECO:0007669"/>
    <property type="project" value="UniProtKB-SubCell"/>
</dbReference>
<evidence type="ECO:0000256" key="2">
    <source>
        <dbReference type="ARBA" id="ARBA00004609"/>
    </source>
</evidence>
<dbReference type="InterPro" id="IPR001812">
    <property type="entry name" value="Trypano_VSG_A_N_dom"/>
</dbReference>
<comment type="function">
    <text evidence="1">VSG forms a coat on the surface of the parasite. The trypanosome evades the immune response of the host by expressing a series of antigenically distinct VSGs from an estimated 1000 VSG genes.</text>
</comment>
<dbReference type="Pfam" id="PF00913">
    <property type="entry name" value="Trypan_glycop"/>
    <property type="match status" value="1"/>
</dbReference>
<evidence type="ECO:0000256" key="8">
    <source>
        <dbReference type="SAM" id="Coils"/>
    </source>
</evidence>
<evidence type="ECO:0000256" key="4">
    <source>
        <dbReference type="ARBA" id="ARBA00022622"/>
    </source>
</evidence>
<gene>
    <name evidence="13" type="primary">VSG</name>
</gene>
<dbReference type="EMBL" id="KC434557">
    <property type="protein sequence ID" value="AGQ49901.1"/>
    <property type="molecule type" value="mRNA"/>
</dbReference>
<dbReference type="Pfam" id="PF10659">
    <property type="entry name" value="Trypan_glycop_C"/>
    <property type="match status" value="1"/>
</dbReference>
<evidence type="ECO:0000259" key="12">
    <source>
        <dbReference type="Pfam" id="PF10659"/>
    </source>
</evidence>
<dbReference type="Gene3D" id="1.10.470.10">
    <property type="entry name" value="Variant Surface Glycoprotein, subunit A, domain 2"/>
    <property type="match status" value="1"/>
</dbReference>
<evidence type="ECO:0000256" key="9">
    <source>
        <dbReference type="SAM" id="MobiDB-lite"/>
    </source>
</evidence>
<dbReference type="VEuPathDB" id="TriTrypDB:Tb11.v5.0786"/>
<evidence type="ECO:0000256" key="5">
    <source>
        <dbReference type="ARBA" id="ARBA00023136"/>
    </source>
</evidence>
<feature type="compositionally biased region" description="Basic and acidic residues" evidence="9">
    <location>
        <begin position="461"/>
        <end position="475"/>
    </location>
</feature>
<dbReference type="EMBL" id="KY404284">
    <property type="protein sequence ID" value="ARB50535.1"/>
    <property type="molecule type" value="Genomic_DNA"/>
</dbReference>
<dbReference type="Gene3D" id="4.10.110.20">
    <property type="entry name" value="Variant surface glycoprotein MITAT 1.2, VSG 221, C-terminal domain"/>
    <property type="match status" value="1"/>
</dbReference>
<name>S5FXC7_9TRYP</name>
<dbReference type="SUPFAM" id="SSF58087">
    <property type="entry name" value="Variant surface glycoprotein (N-terminal domain)"/>
    <property type="match status" value="1"/>
</dbReference>
<feature type="domain" description="Trypanosome variant surface glycoprotein A-type N-terminal" evidence="11">
    <location>
        <begin position="11"/>
        <end position="386"/>
    </location>
</feature>
<evidence type="ECO:0000256" key="10">
    <source>
        <dbReference type="SAM" id="SignalP"/>
    </source>
</evidence>
<dbReference type="VEuPathDB" id="TriTrypDB:Tb427_000804600"/>
<proteinExistence type="evidence at transcript level"/>
<protein>
    <submittedName>
        <fullName evidence="13">Variant surface glycoprotein</fullName>
    </submittedName>
</protein>
<evidence type="ECO:0000259" key="11">
    <source>
        <dbReference type="Pfam" id="PF00913"/>
    </source>
</evidence>
<organism evidence="13">
    <name type="scientific">Trypanosoma brucei</name>
    <dbReference type="NCBI Taxonomy" id="5691"/>
    <lineage>
        <taxon>Eukaryota</taxon>
        <taxon>Discoba</taxon>
        <taxon>Euglenozoa</taxon>
        <taxon>Kinetoplastea</taxon>
        <taxon>Metakinetoplastina</taxon>
        <taxon>Trypanosomatida</taxon>
        <taxon>Trypanosomatidae</taxon>
        <taxon>Trypanosoma</taxon>
    </lineage>
</organism>
<keyword evidence="10" id="KW-0732">Signal</keyword>
<feature type="domain" description="Trypanosome variant surface glycoprotein C-terminal" evidence="12">
    <location>
        <begin position="420"/>
        <end position="535"/>
    </location>
</feature>
<sequence length="536" mass="56770">MLKAADLALPLLLTVCTLQAQGTTAGALIKTAWKPLATLSKKLAEVPPTSSHLLEQLAKKLQQLQLQQAKSDVYLAAAADNVTTAQWFPIKFALAAQVNTLTTRIRTEASKAIHAASAAEFVRGGITEFFSVATGAYAASSQGCIATTTTANSGKGTAVGTIAGLNPDAPDVSATKARHDNAKSELDFYDAEGIKGLQTTTGIADGSLTDAASCNLFKGGAGGIQQSAAVANTINFALGFLGRHPTDATPTARDCSNQEGLGPAIHTNPLLHYKTLHKALIGLAPKNTLTIPKFDATQLAELKSDPNFIKAAKETLMGIKTAQITTEEQGSTAKINQIYKENQGDFNSAFWEKLTKVKIPTASGIDGDKDISQIENLEEAEIALNYFKQTAHSQTAATLKDLQDKLKTQADKVKTSEEECNKAKDDKDECGKLEKQGCVYNPKGYSGKKCTLSKEDKQAAAKEAENQEADGKEGKPGVNCSSHTTKETCEGVTGTPPTGKAKVCGWIEDKCQDSSFLVYKKFALSVVSAAFAALLF</sequence>
<keyword evidence="4" id="KW-0336">GPI-anchor</keyword>
<dbReference type="InterPro" id="IPR027446">
    <property type="entry name" value="VSG_C_dom_sf"/>
</dbReference>
<evidence type="ECO:0000313" key="14">
    <source>
        <dbReference type="EMBL" id="ARB50535.1"/>
    </source>
</evidence>
<evidence type="ECO:0000313" key="13">
    <source>
        <dbReference type="EMBL" id="AGQ49901.1"/>
    </source>
</evidence>
<keyword evidence="7" id="KW-0449">Lipoprotein</keyword>
<feature type="coiled-coil region" evidence="8">
    <location>
        <begin position="399"/>
        <end position="426"/>
    </location>
</feature>
<keyword evidence="8" id="KW-0175">Coiled coil</keyword>
<dbReference type="Gene3D" id="3.90.150.10">
    <property type="entry name" value="Variant Surface Glycoprotein, subunit A domain 1"/>
    <property type="match status" value="1"/>
</dbReference>
<dbReference type="SUPFAM" id="SSF118251">
    <property type="entry name" value="Variant surface glycoprotein MITAT 1.2, VSG 221, C-terminal domain"/>
    <property type="match status" value="1"/>
</dbReference>
<keyword evidence="3" id="KW-1003">Cell membrane</keyword>